<dbReference type="Gene3D" id="3.40.50.720">
    <property type="entry name" value="NAD(P)-binding Rossmann-like Domain"/>
    <property type="match status" value="1"/>
</dbReference>
<dbReference type="AlphaFoldDB" id="A0A953HZE8"/>
<dbReference type="PANTHER" id="PTHR42879:SF2">
    <property type="entry name" value="3-OXOACYL-[ACYL-CARRIER-PROTEIN] REDUCTASE FABG"/>
    <property type="match status" value="1"/>
</dbReference>
<dbReference type="InterPro" id="IPR020904">
    <property type="entry name" value="Sc_DH/Rdtase_CS"/>
</dbReference>
<dbReference type="PRINTS" id="PR00080">
    <property type="entry name" value="SDRFAMILY"/>
</dbReference>
<organism evidence="3 4">
    <name type="scientific">Membranihabitans marinus</name>
    <dbReference type="NCBI Taxonomy" id="1227546"/>
    <lineage>
        <taxon>Bacteria</taxon>
        <taxon>Pseudomonadati</taxon>
        <taxon>Bacteroidota</taxon>
        <taxon>Saprospiria</taxon>
        <taxon>Saprospirales</taxon>
        <taxon>Saprospiraceae</taxon>
        <taxon>Membranihabitans</taxon>
    </lineage>
</organism>
<protein>
    <submittedName>
        <fullName evidence="3">SDR family oxidoreductase</fullName>
    </submittedName>
</protein>
<dbReference type="PRINTS" id="PR00081">
    <property type="entry name" value="GDHRDH"/>
</dbReference>
<dbReference type="SUPFAM" id="SSF51735">
    <property type="entry name" value="NAD(P)-binding Rossmann-fold domains"/>
    <property type="match status" value="1"/>
</dbReference>
<dbReference type="GO" id="GO:0032787">
    <property type="term" value="P:monocarboxylic acid metabolic process"/>
    <property type="evidence" value="ECO:0007669"/>
    <property type="project" value="UniProtKB-ARBA"/>
</dbReference>
<evidence type="ECO:0000313" key="3">
    <source>
        <dbReference type="EMBL" id="MBY5959521.1"/>
    </source>
</evidence>
<proteinExistence type="inferred from homology"/>
<dbReference type="Pfam" id="PF13561">
    <property type="entry name" value="adh_short_C2"/>
    <property type="match status" value="1"/>
</dbReference>
<dbReference type="RefSeq" id="WP_222581058.1">
    <property type="nucleotide sequence ID" value="NZ_JAHVHU010000015.1"/>
</dbReference>
<comment type="caution">
    <text evidence="3">The sequence shown here is derived from an EMBL/GenBank/DDBJ whole genome shotgun (WGS) entry which is preliminary data.</text>
</comment>
<accession>A0A953HZE8</accession>
<dbReference type="Proteomes" id="UP000753961">
    <property type="component" value="Unassembled WGS sequence"/>
</dbReference>
<keyword evidence="4" id="KW-1185">Reference proteome</keyword>
<dbReference type="InterPro" id="IPR050259">
    <property type="entry name" value="SDR"/>
</dbReference>
<comment type="similarity">
    <text evidence="1">Belongs to the short-chain dehydrogenases/reductases (SDR) family.</text>
</comment>
<reference evidence="3" key="1">
    <citation type="submission" date="2021-06" db="EMBL/GenBank/DDBJ databases">
        <title>44 bacteria genomes isolated from Dapeng, Shenzhen.</title>
        <authorList>
            <person name="Zheng W."/>
            <person name="Yu S."/>
            <person name="Huang Y."/>
        </authorList>
    </citation>
    <scope>NUCLEOTIDE SEQUENCE</scope>
    <source>
        <strain evidence="3">DP5N28-2</strain>
    </source>
</reference>
<evidence type="ECO:0000313" key="4">
    <source>
        <dbReference type="Proteomes" id="UP000753961"/>
    </source>
</evidence>
<name>A0A953HZE8_9BACT</name>
<dbReference type="FunFam" id="3.40.50.720:FF:000173">
    <property type="entry name" value="3-oxoacyl-[acyl-carrier protein] reductase"/>
    <property type="match status" value="1"/>
</dbReference>
<evidence type="ECO:0000256" key="1">
    <source>
        <dbReference type="ARBA" id="ARBA00006484"/>
    </source>
</evidence>
<dbReference type="PROSITE" id="PS00061">
    <property type="entry name" value="ADH_SHORT"/>
    <property type="match status" value="1"/>
</dbReference>
<dbReference type="EMBL" id="JAHVHU010000015">
    <property type="protein sequence ID" value="MBY5959521.1"/>
    <property type="molecule type" value="Genomic_DNA"/>
</dbReference>
<gene>
    <name evidence="3" type="ORF">KUV50_15320</name>
</gene>
<keyword evidence="2" id="KW-0560">Oxidoreductase</keyword>
<dbReference type="InterPro" id="IPR002347">
    <property type="entry name" value="SDR_fam"/>
</dbReference>
<dbReference type="InterPro" id="IPR036291">
    <property type="entry name" value="NAD(P)-bd_dom_sf"/>
</dbReference>
<sequence length="250" mass="26410">MSNLNRFKDQTAIITGGGSGIGFAVAKKLAAEGAKVWLWDIDGEAAEEAALSLQKHKAGFMRVDITDESDVKAAFEKISQEGAISIVVNSAGIVGPNGVNTDEVDLADFEMTCRINLTGSFLITKYALKAMLPHKYGRILLVASVAGKEGNAGMAAYSASKAGVIGLVKSAGKEHAESGVTVNGIAPATIMTSMVEKMEPHQIKYMTDKIPMKRCGGLEEVANLVAWIVSEEASFNTGFTFDLTGGRAVY</sequence>
<dbReference type="GO" id="GO:0016491">
    <property type="term" value="F:oxidoreductase activity"/>
    <property type="evidence" value="ECO:0007669"/>
    <property type="project" value="UniProtKB-KW"/>
</dbReference>
<evidence type="ECO:0000256" key="2">
    <source>
        <dbReference type="ARBA" id="ARBA00023002"/>
    </source>
</evidence>
<dbReference type="PANTHER" id="PTHR42879">
    <property type="entry name" value="3-OXOACYL-(ACYL-CARRIER-PROTEIN) REDUCTASE"/>
    <property type="match status" value="1"/>
</dbReference>